<keyword evidence="2" id="KW-1185">Reference proteome</keyword>
<evidence type="ECO:0000313" key="1">
    <source>
        <dbReference type="EMBL" id="MBS4196351.1"/>
    </source>
</evidence>
<dbReference type="Gene3D" id="1.10.472.60">
    <property type="entry name" value="putative protein disulfide isomerase domain"/>
    <property type="match status" value="1"/>
</dbReference>
<protein>
    <submittedName>
        <fullName evidence="1">DsbA family protein</fullName>
    </submittedName>
</protein>
<dbReference type="InterPro" id="IPR036249">
    <property type="entry name" value="Thioredoxin-like_sf"/>
</dbReference>
<gene>
    <name evidence="1" type="ORF">KHA97_14885</name>
</gene>
<accession>A0A942TGI1</accession>
<dbReference type="Gene3D" id="3.40.30.10">
    <property type="entry name" value="Glutaredoxin"/>
    <property type="match status" value="1"/>
</dbReference>
<dbReference type="Proteomes" id="UP000681414">
    <property type="component" value="Unassembled WGS sequence"/>
</dbReference>
<dbReference type="RefSeq" id="WP_213125487.1">
    <property type="nucleotide sequence ID" value="NZ_JAGYPG010000002.1"/>
</dbReference>
<dbReference type="EMBL" id="JAGYPG010000002">
    <property type="protein sequence ID" value="MBS4196351.1"/>
    <property type="molecule type" value="Genomic_DNA"/>
</dbReference>
<sequence length="310" mass="35102">MKNINNNMICDLETGVCGVAGEEEMEVIDFNQPQKSIDVYYVTDPICSHCWAIEPVLRRFKEQYGQYFNFHTVMGGLLEKWGDGPVDPANGINGPADVAGHWREVGEYSRMPIDGTLMIHNPVQSSFPPSRVFKVIQKHHGDEIAYDYLRRAREALFAFNQNIGEKSVMVDIVNHLGLDGEAIVNEAEQPVGEQLLHEDFALARNLGVRGFPSIIMINEENKGVKIVGGRPFDYYVDGLKRALDEENLIPKQQPPLSSLLEKEKLLFSKEIEVMYDLDQQDINAFVQKELKPGSYEVKELLGELYLTIVE</sequence>
<dbReference type="SUPFAM" id="SSF52833">
    <property type="entry name" value="Thioredoxin-like"/>
    <property type="match status" value="1"/>
</dbReference>
<name>A0A942TGI1_9BACI</name>
<dbReference type="PANTHER" id="PTHR13887">
    <property type="entry name" value="GLUTATHIONE S-TRANSFERASE KAPPA"/>
    <property type="match status" value="1"/>
</dbReference>
<evidence type="ECO:0000313" key="2">
    <source>
        <dbReference type="Proteomes" id="UP000681414"/>
    </source>
</evidence>
<dbReference type="CDD" id="cd03025">
    <property type="entry name" value="DsbA_FrnE_like"/>
    <property type="match status" value="1"/>
</dbReference>
<proteinExistence type="predicted"/>
<organism evidence="1 2">
    <name type="scientific">Lederbergia citri</name>
    <dbReference type="NCBI Taxonomy" id="2833580"/>
    <lineage>
        <taxon>Bacteria</taxon>
        <taxon>Bacillati</taxon>
        <taxon>Bacillota</taxon>
        <taxon>Bacilli</taxon>
        <taxon>Bacillales</taxon>
        <taxon>Bacillaceae</taxon>
        <taxon>Lederbergia</taxon>
    </lineage>
</organism>
<dbReference type="PANTHER" id="PTHR13887:SF54">
    <property type="entry name" value="DSBA FAMILY PROTEIN"/>
    <property type="match status" value="1"/>
</dbReference>
<reference evidence="1 2" key="1">
    <citation type="submission" date="2021-05" db="EMBL/GenBank/DDBJ databases">
        <title>Novel Bacillus species.</title>
        <authorList>
            <person name="Liu G."/>
        </authorList>
    </citation>
    <scope>NUCLEOTIDE SEQUENCE [LARGE SCALE GENOMIC DNA]</scope>
    <source>
        <strain evidence="2">FJAT-49780</strain>
    </source>
</reference>
<dbReference type="AlphaFoldDB" id="A0A942TGI1"/>
<dbReference type="Pfam" id="PF13743">
    <property type="entry name" value="Thioredoxin_5"/>
    <property type="match status" value="1"/>
</dbReference>
<comment type="caution">
    <text evidence="1">The sequence shown here is derived from an EMBL/GenBank/DDBJ whole genome shotgun (WGS) entry which is preliminary data.</text>
</comment>